<proteinExistence type="predicted"/>
<organism evidence="1 2">
    <name type="scientific">Ramlibacter monticola</name>
    <dbReference type="NCBI Taxonomy" id="1926872"/>
    <lineage>
        <taxon>Bacteria</taxon>
        <taxon>Pseudomonadati</taxon>
        <taxon>Pseudomonadota</taxon>
        <taxon>Betaproteobacteria</taxon>
        <taxon>Burkholderiales</taxon>
        <taxon>Comamonadaceae</taxon>
        <taxon>Ramlibacter</taxon>
    </lineage>
</organism>
<reference evidence="1 2" key="1">
    <citation type="journal article" date="2017" name="Int. J. Syst. Evol. Microbiol.">
        <title>Ramlibacter monticola sp. nov., isolated from forest soil.</title>
        <authorList>
            <person name="Chaudhary D.K."/>
            <person name="Kim J."/>
        </authorList>
    </citation>
    <scope>NUCLEOTIDE SEQUENCE [LARGE SCALE GENOMIC DNA]</scope>
    <source>
        <strain evidence="1 2">KACC 19175</strain>
    </source>
</reference>
<evidence type="ECO:0000313" key="1">
    <source>
        <dbReference type="EMBL" id="MBL0390563.1"/>
    </source>
</evidence>
<protein>
    <submittedName>
        <fullName evidence="1">Uncharacterized protein</fullName>
    </submittedName>
</protein>
<name>A0A936YVQ6_9BURK</name>
<dbReference type="EMBL" id="JAEQNE010000001">
    <property type="protein sequence ID" value="MBL0390563.1"/>
    <property type="molecule type" value="Genomic_DNA"/>
</dbReference>
<accession>A0A936YVQ6</accession>
<dbReference type="AlphaFoldDB" id="A0A936YVQ6"/>
<keyword evidence="2" id="KW-1185">Reference proteome</keyword>
<dbReference type="RefSeq" id="WP_201673157.1">
    <property type="nucleotide sequence ID" value="NZ_JAEQNE010000001.1"/>
</dbReference>
<dbReference type="Proteomes" id="UP000599109">
    <property type="component" value="Unassembled WGS sequence"/>
</dbReference>
<comment type="caution">
    <text evidence="1">The sequence shown here is derived from an EMBL/GenBank/DDBJ whole genome shotgun (WGS) entry which is preliminary data.</text>
</comment>
<evidence type="ECO:0000313" key="2">
    <source>
        <dbReference type="Proteomes" id="UP000599109"/>
    </source>
</evidence>
<gene>
    <name evidence="1" type="ORF">JJ685_05345</name>
</gene>
<sequence>MNTKPGKLEIGPLTYGRAGKHYKLPQQEFQQPSRVTNANAKGTYSQQNDWAGSALRTGCLDFLKCPSRGGGLMRTAVAETSLEAFHSLPVADYLAPKEAAVLALFTGPEVRLSRQQIAQIAPMPINCVCGRVDSLLAGGHLEEAGTRKDPHTGKSQKLLQLPRSAQGELLGGAA</sequence>